<feature type="domain" description="Enoyl reductase (ER)" evidence="2">
    <location>
        <begin position="21"/>
        <end position="341"/>
    </location>
</feature>
<dbReference type="AlphaFoldDB" id="K6X952"/>
<dbReference type="InterPro" id="IPR011032">
    <property type="entry name" value="GroES-like_sf"/>
</dbReference>
<keyword evidence="4" id="KW-1185">Reference proteome</keyword>
<keyword evidence="1" id="KW-0560">Oxidoreductase</keyword>
<evidence type="ECO:0000313" key="3">
    <source>
        <dbReference type="EMBL" id="GAC02612.1"/>
    </source>
</evidence>
<sequence>MISSTQVVTLARRPRGPLRAGDLAITDQALPPLRPGDVLVRNTWLSVDPSIRIRLAETTPDGYLPPFALGEPLAGLALGVVVDSRSPEFAVGQHVSHLCGFREHAVVRADGATLGGYGGLSVVDTLDHPPQWFLGPLGSSGLTAYAGVHAVLDVKHTDTVWVSAAAGAVGGLVAQLSRLRGATVVGSAGSPAKVEYLRERLGLDAAFDHRRSPLTDRLAETVPAGITAYFDSVGGDHLEAALDAMNPGGRVAVCGAIAAYDAETPPPGPRNLFQLVSKSITVQGYRAGSYNDLLPAMQREIGEHLAQGRMHYEETVFDGLESAPAALAAMLEGLTTGKTLVRLDENRS</sequence>
<dbReference type="Gene3D" id="3.90.180.10">
    <property type="entry name" value="Medium-chain alcohol dehydrogenases, catalytic domain"/>
    <property type="match status" value="1"/>
</dbReference>
<reference evidence="3 4" key="1">
    <citation type="submission" date="2012-08" db="EMBL/GenBank/DDBJ databases">
        <title>Whole genome shotgun sequence of Gordonia namibiensis NBRC 108229.</title>
        <authorList>
            <person name="Isaki-Nakamura S."/>
            <person name="Hosoyama A."/>
            <person name="Tsuchikane K."/>
            <person name="Katsumata H."/>
            <person name="Baba S."/>
            <person name="Yamazaki S."/>
            <person name="Fujita N."/>
        </authorList>
    </citation>
    <scope>NUCLEOTIDE SEQUENCE [LARGE SCALE GENOMIC DNA]</scope>
    <source>
        <strain evidence="3 4">NBRC 108229</strain>
    </source>
</reference>
<dbReference type="InterPro" id="IPR041694">
    <property type="entry name" value="ADH_N_2"/>
</dbReference>
<gene>
    <name evidence="3" type="ORF">GONAM_56_00840</name>
</gene>
<evidence type="ECO:0000313" key="4">
    <source>
        <dbReference type="Proteomes" id="UP000035058"/>
    </source>
</evidence>
<dbReference type="Pfam" id="PF00107">
    <property type="entry name" value="ADH_zinc_N"/>
    <property type="match status" value="1"/>
</dbReference>
<accession>K6X952</accession>
<dbReference type="InterPro" id="IPR013149">
    <property type="entry name" value="ADH-like_C"/>
</dbReference>
<organism evidence="3 4">
    <name type="scientific">Gordonia namibiensis NBRC 108229</name>
    <dbReference type="NCBI Taxonomy" id="1208314"/>
    <lineage>
        <taxon>Bacteria</taxon>
        <taxon>Bacillati</taxon>
        <taxon>Actinomycetota</taxon>
        <taxon>Actinomycetes</taxon>
        <taxon>Mycobacteriales</taxon>
        <taxon>Gordoniaceae</taxon>
        <taxon>Gordonia</taxon>
    </lineage>
</organism>
<dbReference type="GO" id="GO:0016628">
    <property type="term" value="F:oxidoreductase activity, acting on the CH-CH group of donors, NAD or NADP as acceptor"/>
    <property type="evidence" value="ECO:0007669"/>
    <property type="project" value="InterPro"/>
</dbReference>
<dbReference type="PANTHER" id="PTHR43205:SF7">
    <property type="entry name" value="PROSTAGLANDIN REDUCTASE 1"/>
    <property type="match status" value="1"/>
</dbReference>
<dbReference type="Gene3D" id="3.40.50.720">
    <property type="entry name" value="NAD(P)-binding Rossmann-like Domain"/>
    <property type="match status" value="1"/>
</dbReference>
<dbReference type="PANTHER" id="PTHR43205">
    <property type="entry name" value="PROSTAGLANDIN REDUCTASE"/>
    <property type="match status" value="1"/>
</dbReference>
<dbReference type="InterPro" id="IPR036291">
    <property type="entry name" value="NAD(P)-bd_dom_sf"/>
</dbReference>
<evidence type="ECO:0000256" key="1">
    <source>
        <dbReference type="ARBA" id="ARBA00023002"/>
    </source>
</evidence>
<comment type="caution">
    <text evidence="3">The sequence shown here is derived from an EMBL/GenBank/DDBJ whole genome shotgun (WGS) entry which is preliminary data.</text>
</comment>
<dbReference type="Proteomes" id="UP000035058">
    <property type="component" value="Unassembled WGS sequence"/>
</dbReference>
<dbReference type="FunFam" id="3.40.50.720:FF:000121">
    <property type="entry name" value="Prostaglandin reductase 2"/>
    <property type="match status" value="1"/>
</dbReference>
<dbReference type="SMART" id="SM00829">
    <property type="entry name" value="PKS_ER"/>
    <property type="match status" value="1"/>
</dbReference>
<protein>
    <submittedName>
        <fullName evidence="3">Putative oxidoreductase</fullName>
    </submittedName>
</protein>
<dbReference type="RefSeq" id="WP_006868744.1">
    <property type="nucleotide sequence ID" value="NZ_BAHE01000056.1"/>
</dbReference>
<dbReference type="SUPFAM" id="SSF51735">
    <property type="entry name" value="NAD(P)-binding Rossmann-fold domains"/>
    <property type="match status" value="1"/>
</dbReference>
<name>K6X952_9ACTN</name>
<dbReference type="Pfam" id="PF16884">
    <property type="entry name" value="ADH_N_2"/>
    <property type="match status" value="1"/>
</dbReference>
<proteinExistence type="predicted"/>
<dbReference type="InterPro" id="IPR020843">
    <property type="entry name" value="ER"/>
</dbReference>
<dbReference type="EMBL" id="BAHE01000056">
    <property type="protein sequence ID" value="GAC02612.1"/>
    <property type="molecule type" value="Genomic_DNA"/>
</dbReference>
<evidence type="ECO:0000259" key="2">
    <source>
        <dbReference type="SMART" id="SM00829"/>
    </source>
</evidence>
<dbReference type="InterPro" id="IPR045010">
    <property type="entry name" value="MDR_fam"/>
</dbReference>
<dbReference type="CDD" id="cd05288">
    <property type="entry name" value="PGDH"/>
    <property type="match status" value="1"/>
</dbReference>
<dbReference type="SUPFAM" id="SSF50129">
    <property type="entry name" value="GroES-like"/>
    <property type="match status" value="1"/>
</dbReference>